<sequence>MDKTCVEAAPSSTGQELLTGVKTRRRRRRGADSRTSPCQGQSGTEQSGSSCSSSEEEMEINEERNVAVPQEKQDNGPPPAMEQSPRPVSPSSVQVSEEFIFMNHVDIIQAITTRNTMGSWAQALRCHKEDSEESKQMRAEVARVSGILNNLLVKLGIPLFKLPPSIKEVNKICEKFREANATSENKNSKTKLDKEIANDKKLNVNQTPKRKIDVVKINQNELKVNKKRTADEDGFIAPAAHLVREV</sequence>
<keyword evidence="3" id="KW-1185">Reference proteome</keyword>
<evidence type="ECO:0000256" key="1">
    <source>
        <dbReference type="SAM" id="MobiDB-lite"/>
    </source>
</evidence>
<reference evidence="2" key="2">
    <citation type="submission" date="2020-06" db="EMBL/GenBank/DDBJ databases">
        <authorList>
            <person name="Sheffer M."/>
        </authorList>
    </citation>
    <scope>NUCLEOTIDE SEQUENCE</scope>
</reference>
<organism evidence="2 3">
    <name type="scientific">Argiope bruennichi</name>
    <name type="common">Wasp spider</name>
    <name type="synonym">Aranea bruennichi</name>
    <dbReference type="NCBI Taxonomy" id="94029"/>
    <lineage>
        <taxon>Eukaryota</taxon>
        <taxon>Metazoa</taxon>
        <taxon>Ecdysozoa</taxon>
        <taxon>Arthropoda</taxon>
        <taxon>Chelicerata</taxon>
        <taxon>Arachnida</taxon>
        <taxon>Araneae</taxon>
        <taxon>Araneomorphae</taxon>
        <taxon>Entelegynae</taxon>
        <taxon>Araneoidea</taxon>
        <taxon>Araneidae</taxon>
        <taxon>Argiope</taxon>
    </lineage>
</organism>
<name>A0A8T0F1F0_ARGBR</name>
<evidence type="ECO:0000313" key="2">
    <source>
        <dbReference type="EMBL" id="KAF8784175.1"/>
    </source>
</evidence>
<feature type="compositionally biased region" description="Low complexity" evidence="1">
    <location>
        <begin position="39"/>
        <end position="53"/>
    </location>
</feature>
<protein>
    <submittedName>
        <fullName evidence="2">Uncharacterized protein</fullName>
    </submittedName>
</protein>
<reference evidence="2" key="1">
    <citation type="journal article" date="2020" name="bioRxiv">
        <title>Chromosome-level reference genome of the European wasp spider Argiope bruennichi: a resource for studies on range expansion and evolutionary adaptation.</title>
        <authorList>
            <person name="Sheffer M.M."/>
            <person name="Hoppe A."/>
            <person name="Krehenwinkel H."/>
            <person name="Uhl G."/>
            <person name="Kuss A.W."/>
            <person name="Jensen L."/>
            <person name="Jensen C."/>
            <person name="Gillespie R.G."/>
            <person name="Hoff K.J."/>
            <person name="Prost S."/>
        </authorList>
    </citation>
    <scope>NUCLEOTIDE SEQUENCE</scope>
</reference>
<comment type="caution">
    <text evidence="2">The sequence shown here is derived from an EMBL/GenBank/DDBJ whole genome shotgun (WGS) entry which is preliminary data.</text>
</comment>
<evidence type="ECO:0000313" key="3">
    <source>
        <dbReference type="Proteomes" id="UP000807504"/>
    </source>
</evidence>
<dbReference type="AlphaFoldDB" id="A0A8T0F1F0"/>
<accession>A0A8T0F1F0</accession>
<feature type="compositionally biased region" description="Low complexity" evidence="1">
    <location>
        <begin position="82"/>
        <end position="92"/>
    </location>
</feature>
<feature type="region of interest" description="Disordered" evidence="1">
    <location>
        <begin position="1"/>
        <end position="92"/>
    </location>
</feature>
<gene>
    <name evidence="2" type="ORF">HNY73_011597</name>
</gene>
<dbReference type="Proteomes" id="UP000807504">
    <property type="component" value="Unassembled WGS sequence"/>
</dbReference>
<dbReference type="EMBL" id="JABXBU010000296">
    <property type="protein sequence ID" value="KAF8784175.1"/>
    <property type="molecule type" value="Genomic_DNA"/>
</dbReference>
<proteinExistence type="predicted"/>